<protein>
    <submittedName>
        <fullName evidence="1">Uncharacterized protein</fullName>
    </submittedName>
</protein>
<dbReference type="Proteomes" id="UP000008144">
    <property type="component" value="Unassembled WGS sequence"/>
</dbReference>
<proteinExistence type="predicted"/>
<dbReference type="InParanoid" id="H2XS92"/>
<dbReference type="AlphaFoldDB" id="H2XS92"/>
<organism evidence="1 2">
    <name type="scientific">Ciona intestinalis</name>
    <name type="common">Transparent sea squirt</name>
    <name type="synonym">Ascidia intestinalis</name>
    <dbReference type="NCBI Taxonomy" id="7719"/>
    <lineage>
        <taxon>Eukaryota</taxon>
        <taxon>Metazoa</taxon>
        <taxon>Chordata</taxon>
        <taxon>Tunicata</taxon>
        <taxon>Ascidiacea</taxon>
        <taxon>Phlebobranchia</taxon>
        <taxon>Cionidae</taxon>
        <taxon>Ciona</taxon>
    </lineage>
</organism>
<reference evidence="1" key="2">
    <citation type="submission" date="2025-08" db="UniProtKB">
        <authorList>
            <consortium name="Ensembl"/>
        </authorList>
    </citation>
    <scope>IDENTIFICATION</scope>
</reference>
<name>H2XS92_CIOIN</name>
<evidence type="ECO:0000313" key="2">
    <source>
        <dbReference type="Proteomes" id="UP000008144"/>
    </source>
</evidence>
<reference evidence="2" key="1">
    <citation type="journal article" date="2002" name="Science">
        <title>The draft genome of Ciona intestinalis: insights into chordate and vertebrate origins.</title>
        <authorList>
            <person name="Dehal P."/>
            <person name="Satou Y."/>
            <person name="Campbell R.K."/>
            <person name="Chapman J."/>
            <person name="Degnan B."/>
            <person name="De Tomaso A."/>
            <person name="Davidson B."/>
            <person name="Di Gregorio A."/>
            <person name="Gelpke M."/>
            <person name="Goodstein D.M."/>
            <person name="Harafuji N."/>
            <person name="Hastings K.E."/>
            <person name="Ho I."/>
            <person name="Hotta K."/>
            <person name="Huang W."/>
            <person name="Kawashima T."/>
            <person name="Lemaire P."/>
            <person name="Martinez D."/>
            <person name="Meinertzhagen I.A."/>
            <person name="Necula S."/>
            <person name="Nonaka M."/>
            <person name="Putnam N."/>
            <person name="Rash S."/>
            <person name="Saiga H."/>
            <person name="Satake M."/>
            <person name="Terry A."/>
            <person name="Yamada L."/>
            <person name="Wang H.G."/>
            <person name="Awazu S."/>
            <person name="Azumi K."/>
            <person name="Boore J."/>
            <person name="Branno M."/>
            <person name="Chin-Bow S."/>
            <person name="DeSantis R."/>
            <person name="Doyle S."/>
            <person name="Francino P."/>
            <person name="Keys D.N."/>
            <person name="Haga S."/>
            <person name="Hayashi H."/>
            <person name="Hino K."/>
            <person name="Imai K.S."/>
            <person name="Inaba K."/>
            <person name="Kano S."/>
            <person name="Kobayashi K."/>
            <person name="Kobayashi M."/>
            <person name="Lee B.I."/>
            <person name="Makabe K.W."/>
            <person name="Manohar C."/>
            <person name="Matassi G."/>
            <person name="Medina M."/>
            <person name="Mochizuki Y."/>
            <person name="Mount S."/>
            <person name="Morishita T."/>
            <person name="Miura S."/>
            <person name="Nakayama A."/>
            <person name="Nishizaka S."/>
            <person name="Nomoto H."/>
            <person name="Ohta F."/>
            <person name="Oishi K."/>
            <person name="Rigoutsos I."/>
            <person name="Sano M."/>
            <person name="Sasaki A."/>
            <person name="Sasakura Y."/>
            <person name="Shoguchi E."/>
            <person name="Shin-i T."/>
            <person name="Spagnuolo A."/>
            <person name="Stainier D."/>
            <person name="Suzuki M.M."/>
            <person name="Tassy O."/>
            <person name="Takatori N."/>
            <person name="Tokuoka M."/>
            <person name="Yagi K."/>
            <person name="Yoshizaki F."/>
            <person name="Wada S."/>
            <person name="Zhang C."/>
            <person name="Hyatt P.D."/>
            <person name="Larimer F."/>
            <person name="Detter C."/>
            <person name="Doggett N."/>
            <person name="Glavina T."/>
            <person name="Hawkins T."/>
            <person name="Richardson P."/>
            <person name="Lucas S."/>
            <person name="Kohara Y."/>
            <person name="Levine M."/>
            <person name="Satoh N."/>
            <person name="Rokhsar D.S."/>
        </authorList>
    </citation>
    <scope>NUCLEOTIDE SEQUENCE [LARGE SCALE GENOMIC DNA]</scope>
</reference>
<sequence>MSGQHVNNFKLVKSLYKWEHRMTILKVGSFHAVRSLEIFRNTRIDMAAKFKTVEFSIQVILLQYKRSPLLLQK</sequence>
<accession>H2XS92</accession>
<reference evidence="1" key="3">
    <citation type="submission" date="2025-09" db="UniProtKB">
        <authorList>
            <consortium name="Ensembl"/>
        </authorList>
    </citation>
    <scope>IDENTIFICATION</scope>
</reference>
<dbReference type="Ensembl" id="ENSCINT00000036483.1">
    <property type="protein sequence ID" value="ENSCINP00000032526.1"/>
    <property type="gene ID" value="ENSCING00000020881.1"/>
</dbReference>
<evidence type="ECO:0000313" key="1">
    <source>
        <dbReference type="Ensembl" id="ENSCINP00000032526.1"/>
    </source>
</evidence>
<dbReference type="HOGENOM" id="CLU_2704112_0_0_1"/>
<keyword evidence="2" id="KW-1185">Reference proteome</keyword>